<dbReference type="InterPro" id="IPR036259">
    <property type="entry name" value="MFS_trans_sf"/>
</dbReference>
<dbReference type="GO" id="GO:0016020">
    <property type="term" value="C:membrane"/>
    <property type="evidence" value="ECO:0007669"/>
    <property type="project" value="UniProtKB-SubCell"/>
</dbReference>
<feature type="transmembrane region" description="Helical" evidence="5">
    <location>
        <begin position="12"/>
        <end position="34"/>
    </location>
</feature>
<sequence length="404" mass="45331">MKKNELNKYGTLLSLYLAQSIPMSFFSTVIPVIMRMENYSLESIGYIQLIKLPWILKLLWAPLVDFTSKTKAQYRRWILASEVFYAMVIVSIGSLNLATDFITIIILMVIAFTASATQDIATDAFAILVLKKEERSLGNSMQSAGSFIGTMLGSGVLLIIYHYWGWQMLLHSLGAFVLLALIPVTLYKVRKDKETRSTGKKVSPLDFAYFFKQKKIGGHVLLLFLFYSGIIGILTMVKPYFVDLGYDVKKIGLISGIFGTACGVAMTIPAGMFLRRRGIVRSVWYFPVLNLLVAVYFFGLTFTNHQLILIYIGVALLWGAYAMASVFVYTMSMQVVRKGREGTDFTIQIVITHLSSLVIAIMSGKIADAIGYRGLFGIEIALSVILLLLLPFIFNVSFYEREEE</sequence>
<feature type="transmembrane region" description="Helical" evidence="5">
    <location>
        <begin position="169"/>
        <end position="187"/>
    </location>
</feature>
<keyword evidence="7" id="KW-1185">Reference proteome</keyword>
<evidence type="ECO:0000313" key="6">
    <source>
        <dbReference type="EMBL" id="RIJ48666.1"/>
    </source>
</evidence>
<dbReference type="AlphaFoldDB" id="A0A399SX70"/>
<dbReference type="SUPFAM" id="SSF103473">
    <property type="entry name" value="MFS general substrate transporter"/>
    <property type="match status" value="1"/>
</dbReference>
<dbReference type="Proteomes" id="UP000265926">
    <property type="component" value="Unassembled WGS sequence"/>
</dbReference>
<dbReference type="EMBL" id="QWGR01000004">
    <property type="protein sequence ID" value="RIJ48666.1"/>
    <property type="molecule type" value="Genomic_DNA"/>
</dbReference>
<keyword evidence="4 5" id="KW-0472">Membrane</keyword>
<feature type="transmembrane region" description="Helical" evidence="5">
    <location>
        <begin position="142"/>
        <end position="163"/>
    </location>
</feature>
<feature type="transmembrane region" description="Helical" evidence="5">
    <location>
        <begin position="342"/>
        <end position="362"/>
    </location>
</feature>
<proteinExistence type="predicted"/>
<feature type="transmembrane region" description="Helical" evidence="5">
    <location>
        <begin position="308"/>
        <end position="330"/>
    </location>
</feature>
<accession>A0A399SX70</accession>
<evidence type="ECO:0000256" key="2">
    <source>
        <dbReference type="ARBA" id="ARBA00022692"/>
    </source>
</evidence>
<feature type="transmembrane region" description="Helical" evidence="5">
    <location>
        <begin position="76"/>
        <end position="95"/>
    </location>
</feature>
<feature type="transmembrane region" description="Helical" evidence="5">
    <location>
        <begin position="374"/>
        <end position="398"/>
    </location>
</feature>
<feature type="transmembrane region" description="Helical" evidence="5">
    <location>
        <begin position="101"/>
        <end position="130"/>
    </location>
</feature>
<evidence type="ECO:0000313" key="7">
    <source>
        <dbReference type="Proteomes" id="UP000265926"/>
    </source>
</evidence>
<dbReference type="GO" id="GO:0022857">
    <property type="term" value="F:transmembrane transporter activity"/>
    <property type="evidence" value="ECO:0007669"/>
    <property type="project" value="InterPro"/>
</dbReference>
<reference evidence="6 7" key="1">
    <citation type="submission" date="2018-08" db="EMBL/GenBank/DDBJ databases">
        <title>Pallidiluteibacterium maritimus gen. nov., sp. nov., isolated from coastal sediment.</title>
        <authorList>
            <person name="Zhou L.Y."/>
        </authorList>
    </citation>
    <scope>NUCLEOTIDE SEQUENCE [LARGE SCALE GENOMIC DNA]</scope>
    <source>
        <strain evidence="6 7">XSD2</strain>
    </source>
</reference>
<evidence type="ECO:0000256" key="5">
    <source>
        <dbReference type="SAM" id="Phobius"/>
    </source>
</evidence>
<dbReference type="PANTHER" id="PTHR12778:SF9">
    <property type="entry name" value="ACETYL-COENZYME A TRANSPORTER 1"/>
    <property type="match status" value="1"/>
</dbReference>
<comment type="subcellular location">
    <subcellularLocation>
        <location evidence="1">Membrane</location>
        <topology evidence="1">Multi-pass membrane protein</topology>
    </subcellularLocation>
</comment>
<name>A0A399SX70_9BACT</name>
<dbReference type="CDD" id="cd17485">
    <property type="entry name" value="MFS_MFSD3"/>
    <property type="match status" value="1"/>
</dbReference>
<dbReference type="InterPro" id="IPR011701">
    <property type="entry name" value="MFS"/>
</dbReference>
<dbReference type="OrthoDB" id="924673at2"/>
<feature type="transmembrane region" description="Helical" evidence="5">
    <location>
        <begin position="253"/>
        <end position="274"/>
    </location>
</feature>
<dbReference type="InterPro" id="IPR004752">
    <property type="entry name" value="AmpG_permease/AT-1"/>
</dbReference>
<feature type="transmembrane region" description="Helical" evidence="5">
    <location>
        <begin position="283"/>
        <end position="302"/>
    </location>
</feature>
<feature type="transmembrane region" description="Helical" evidence="5">
    <location>
        <begin position="220"/>
        <end position="241"/>
    </location>
</feature>
<keyword evidence="3 5" id="KW-1133">Transmembrane helix</keyword>
<evidence type="ECO:0000256" key="3">
    <source>
        <dbReference type="ARBA" id="ARBA00022989"/>
    </source>
</evidence>
<dbReference type="RefSeq" id="WP_119437586.1">
    <property type="nucleotide sequence ID" value="NZ_QWGR01000004.1"/>
</dbReference>
<dbReference type="Gene3D" id="1.20.1250.20">
    <property type="entry name" value="MFS general substrate transporter like domains"/>
    <property type="match status" value="1"/>
</dbReference>
<dbReference type="Pfam" id="PF07690">
    <property type="entry name" value="MFS_1"/>
    <property type="match status" value="1"/>
</dbReference>
<gene>
    <name evidence="6" type="ORF">D1614_09030</name>
</gene>
<evidence type="ECO:0000256" key="1">
    <source>
        <dbReference type="ARBA" id="ARBA00004141"/>
    </source>
</evidence>
<dbReference type="PANTHER" id="PTHR12778">
    <property type="entry name" value="SOLUTE CARRIER FAMILY 33 ACETYL-COA TRANSPORTER -RELATED"/>
    <property type="match status" value="1"/>
</dbReference>
<keyword evidence="2 5" id="KW-0812">Transmembrane</keyword>
<protein>
    <submittedName>
        <fullName evidence="6">MFS transporter</fullName>
    </submittedName>
</protein>
<organism evidence="6 7">
    <name type="scientific">Maribellus luteus</name>
    <dbReference type="NCBI Taxonomy" id="2305463"/>
    <lineage>
        <taxon>Bacteria</taxon>
        <taxon>Pseudomonadati</taxon>
        <taxon>Bacteroidota</taxon>
        <taxon>Bacteroidia</taxon>
        <taxon>Marinilabiliales</taxon>
        <taxon>Prolixibacteraceae</taxon>
        <taxon>Maribellus</taxon>
    </lineage>
</organism>
<evidence type="ECO:0000256" key="4">
    <source>
        <dbReference type="ARBA" id="ARBA00023136"/>
    </source>
</evidence>
<comment type="caution">
    <text evidence="6">The sequence shown here is derived from an EMBL/GenBank/DDBJ whole genome shotgun (WGS) entry which is preliminary data.</text>
</comment>
<feature type="transmembrane region" description="Helical" evidence="5">
    <location>
        <begin position="46"/>
        <end position="64"/>
    </location>
</feature>